<evidence type="ECO:0000256" key="4">
    <source>
        <dbReference type="ARBA" id="ARBA00020594"/>
    </source>
</evidence>
<dbReference type="InterPro" id="IPR019410">
    <property type="entry name" value="Methyltransf_16"/>
</dbReference>
<evidence type="ECO:0000256" key="8">
    <source>
        <dbReference type="ARBA" id="ARBA00023242"/>
    </source>
</evidence>
<dbReference type="Proteomes" id="UP001552299">
    <property type="component" value="Unassembled WGS sequence"/>
</dbReference>
<accession>A0ABD0V5J0</accession>
<dbReference type="PANTHER" id="PTHR13539:SF3">
    <property type="entry name" value="CALMODULIN-LYSINE N-METHYLTRANSFERASE"/>
    <property type="match status" value="1"/>
</dbReference>
<dbReference type="AlphaFoldDB" id="A0ABD0V5J0"/>
<dbReference type="GO" id="GO:0005737">
    <property type="term" value="C:cytoplasm"/>
    <property type="evidence" value="ECO:0007669"/>
    <property type="project" value="UniProtKB-SubCell"/>
</dbReference>
<protein>
    <recommendedName>
        <fullName evidence="4">Calmodulin-lysine N-methyltransferase</fullName>
        <ecNumber evidence="3">2.1.1.60</ecNumber>
    </recommendedName>
</protein>
<comment type="caution">
    <text evidence="9">The sequence shown here is derived from an EMBL/GenBank/DDBJ whole genome shotgun (WGS) entry which is preliminary data.</text>
</comment>
<organism evidence="9 10">
    <name type="scientific">Dendrobium thyrsiflorum</name>
    <name type="common">Pinecone-like raceme dendrobium</name>
    <name type="synonym">Orchid</name>
    <dbReference type="NCBI Taxonomy" id="117978"/>
    <lineage>
        <taxon>Eukaryota</taxon>
        <taxon>Viridiplantae</taxon>
        <taxon>Streptophyta</taxon>
        <taxon>Embryophyta</taxon>
        <taxon>Tracheophyta</taxon>
        <taxon>Spermatophyta</taxon>
        <taxon>Magnoliopsida</taxon>
        <taxon>Liliopsida</taxon>
        <taxon>Asparagales</taxon>
        <taxon>Orchidaceae</taxon>
        <taxon>Epidendroideae</taxon>
        <taxon>Malaxideae</taxon>
        <taxon>Dendrobiinae</taxon>
        <taxon>Dendrobium</taxon>
    </lineage>
</organism>
<evidence type="ECO:0000256" key="6">
    <source>
        <dbReference type="ARBA" id="ARBA00022603"/>
    </source>
</evidence>
<keyword evidence="5" id="KW-0963">Cytoplasm</keyword>
<evidence type="ECO:0000256" key="7">
    <source>
        <dbReference type="ARBA" id="ARBA00022679"/>
    </source>
</evidence>
<name>A0ABD0V5J0_DENTH</name>
<dbReference type="InterPro" id="IPR029063">
    <property type="entry name" value="SAM-dependent_MTases_sf"/>
</dbReference>
<sequence>MERSQAATPPSRSSLRWAILRQAITGRASPSVSDHSIERCTKDVTRKTPGGFKLISCCPLNGELHSQKNKCQFGTNELSVCYTLPVDGDKELIMIRRSDDCIDLDDFKISNKYDIDTTGLVCCWPSEEVLAYFCINNGEMFRSKRVLELGSGYGLAGLAIAASTDAFEVVISDGNPQVIDYVQRNININASTFGDTKVKSMILHWIEELDSEMLYNFDIIIASDCTFFKEFHECLAKTVKLLLKNSETSEAIFLSPKRGDSLDKFLVKIKDMGLDYDLIEDYDSNVWNLHQKFRNENDTSWPNYDEDHCYPFLLRITLQKPKTTSTTKP</sequence>
<evidence type="ECO:0000313" key="10">
    <source>
        <dbReference type="Proteomes" id="UP001552299"/>
    </source>
</evidence>
<dbReference type="Gene3D" id="3.40.50.150">
    <property type="entry name" value="Vaccinia Virus protein VP39"/>
    <property type="match status" value="1"/>
</dbReference>
<dbReference type="PANTHER" id="PTHR13539">
    <property type="entry name" value="CALMODULIN-LYSINE N-METHYLTRANSFERASE"/>
    <property type="match status" value="1"/>
</dbReference>
<evidence type="ECO:0000256" key="2">
    <source>
        <dbReference type="ARBA" id="ARBA00004496"/>
    </source>
</evidence>
<keyword evidence="6" id="KW-0489">Methyltransferase</keyword>
<dbReference type="SUPFAM" id="SSF53335">
    <property type="entry name" value="S-adenosyl-L-methionine-dependent methyltransferases"/>
    <property type="match status" value="1"/>
</dbReference>
<dbReference type="InterPro" id="IPR025800">
    <property type="entry name" value="CaM-Lys-N-MeTrfase"/>
</dbReference>
<gene>
    <name evidence="9" type="ORF">M5K25_009603</name>
</gene>
<evidence type="ECO:0000256" key="1">
    <source>
        <dbReference type="ARBA" id="ARBA00004123"/>
    </source>
</evidence>
<evidence type="ECO:0000256" key="5">
    <source>
        <dbReference type="ARBA" id="ARBA00022490"/>
    </source>
</evidence>
<reference evidence="9 10" key="1">
    <citation type="journal article" date="2024" name="Plant Biotechnol. J.">
        <title>Dendrobium thyrsiflorum genome and its molecular insights into genes involved in important horticultural traits.</title>
        <authorList>
            <person name="Chen B."/>
            <person name="Wang J.Y."/>
            <person name="Zheng P.J."/>
            <person name="Li K.L."/>
            <person name="Liang Y.M."/>
            <person name="Chen X.F."/>
            <person name="Zhang C."/>
            <person name="Zhao X."/>
            <person name="He X."/>
            <person name="Zhang G.Q."/>
            <person name="Liu Z.J."/>
            <person name="Xu Q."/>
        </authorList>
    </citation>
    <scope>NUCLEOTIDE SEQUENCE [LARGE SCALE GENOMIC DNA]</scope>
    <source>
        <strain evidence="9">GZMU011</strain>
    </source>
</reference>
<dbReference type="GO" id="GO:0005634">
    <property type="term" value="C:nucleus"/>
    <property type="evidence" value="ECO:0007669"/>
    <property type="project" value="UniProtKB-SubCell"/>
</dbReference>
<dbReference type="GO" id="GO:0018025">
    <property type="term" value="F:calmodulin-lysine N-methyltransferase activity"/>
    <property type="evidence" value="ECO:0007669"/>
    <property type="project" value="UniProtKB-EC"/>
</dbReference>
<dbReference type="Pfam" id="PF10294">
    <property type="entry name" value="Methyltransf_16"/>
    <property type="match status" value="1"/>
</dbReference>
<keyword evidence="10" id="KW-1185">Reference proteome</keyword>
<dbReference type="GO" id="GO:0032259">
    <property type="term" value="P:methylation"/>
    <property type="evidence" value="ECO:0007669"/>
    <property type="project" value="UniProtKB-KW"/>
</dbReference>
<evidence type="ECO:0000313" key="9">
    <source>
        <dbReference type="EMBL" id="KAL0920464.1"/>
    </source>
</evidence>
<evidence type="ECO:0000256" key="3">
    <source>
        <dbReference type="ARBA" id="ARBA00011914"/>
    </source>
</evidence>
<dbReference type="CDD" id="cd02440">
    <property type="entry name" value="AdoMet_MTases"/>
    <property type="match status" value="1"/>
</dbReference>
<dbReference type="EMBL" id="JANQDX010000008">
    <property type="protein sequence ID" value="KAL0920464.1"/>
    <property type="molecule type" value="Genomic_DNA"/>
</dbReference>
<keyword evidence="7" id="KW-0808">Transferase</keyword>
<comment type="subcellular location">
    <subcellularLocation>
        <location evidence="2">Cytoplasm</location>
    </subcellularLocation>
    <subcellularLocation>
        <location evidence="1">Nucleus</location>
    </subcellularLocation>
</comment>
<keyword evidence="8" id="KW-0539">Nucleus</keyword>
<dbReference type="EC" id="2.1.1.60" evidence="3"/>
<proteinExistence type="predicted"/>